<accession>A0ABR2JPT0</accession>
<comment type="caution">
    <text evidence="1">The sequence shown here is derived from an EMBL/GenBank/DDBJ whole genome shotgun (WGS) entry which is preliminary data.</text>
</comment>
<proteinExistence type="predicted"/>
<organism evidence="1 2">
    <name type="scientific">Tritrichomonas musculus</name>
    <dbReference type="NCBI Taxonomy" id="1915356"/>
    <lineage>
        <taxon>Eukaryota</taxon>
        <taxon>Metamonada</taxon>
        <taxon>Parabasalia</taxon>
        <taxon>Tritrichomonadida</taxon>
        <taxon>Tritrichomonadidae</taxon>
        <taxon>Tritrichomonas</taxon>
    </lineage>
</organism>
<dbReference type="Proteomes" id="UP001470230">
    <property type="component" value="Unassembled WGS sequence"/>
</dbReference>
<reference evidence="1 2" key="1">
    <citation type="submission" date="2024-04" db="EMBL/GenBank/DDBJ databases">
        <title>Tritrichomonas musculus Genome.</title>
        <authorList>
            <person name="Alves-Ferreira E."/>
            <person name="Grigg M."/>
            <person name="Lorenzi H."/>
            <person name="Galac M."/>
        </authorList>
    </citation>
    <scope>NUCLEOTIDE SEQUENCE [LARGE SCALE GENOMIC DNA]</scope>
    <source>
        <strain evidence="1 2">EAF2021</strain>
    </source>
</reference>
<evidence type="ECO:0000313" key="1">
    <source>
        <dbReference type="EMBL" id="KAK8880633.1"/>
    </source>
</evidence>
<keyword evidence="2" id="KW-1185">Reference proteome</keyword>
<sequence>MKRKYEIILNFINKDNPTEKEFQEVRDLHQSNDFYKIQDLIETFRLIMSISNNHHRNSSFFANIEKIILYYKKEIQKHFSNTEIFDLFASNKKILLFLLKEKIITFDKYIFNTLNNFKYAQLGYKYYFSPELNLFHYSVPDEEHIEHAIEDHEIN</sequence>
<dbReference type="EMBL" id="JAPFFF010000010">
    <property type="protein sequence ID" value="KAK8880633.1"/>
    <property type="molecule type" value="Genomic_DNA"/>
</dbReference>
<gene>
    <name evidence="1" type="ORF">M9Y10_003316</name>
</gene>
<evidence type="ECO:0000313" key="2">
    <source>
        <dbReference type="Proteomes" id="UP001470230"/>
    </source>
</evidence>
<protein>
    <submittedName>
        <fullName evidence="1">Uncharacterized protein</fullName>
    </submittedName>
</protein>
<name>A0ABR2JPT0_9EUKA</name>